<dbReference type="EMBL" id="MLFK01000007">
    <property type="protein sequence ID" value="OIV41601.1"/>
    <property type="molecule type" value="Genomic_DNA"/>
</dbReference>
<dbReference type="Proteomes" id="UP000182826">
    <property type="component" value="Unassembled WGS sequence"/>
</dbReference>
<protein>
    <submittedName>
        <fullName evidence="1">Uncharacterized protein</fullName>
    </submittedName>
</protein>
<name>A0A1J7C7B7_FLAJO</name>
<proteinExistence type="predicted"/>
<comment type="caution">
    <text evidence="1">The sequence shown here is derived from an EMBL/GenBank/DDBJ whole genome shotgun (WGS) entry which is preliminary data.</text>
</comment>
<dbReference type="AlphaFoldDB" id="A0A1J7C7B7"/>
<reference evidence="1 2" key="1">
    <citation type="submission" date="2016-10" db="EMBL/GenBank/DDBJ databases">
        <title>Draft Genome Sequence of Rhizobacteria Flavobacterium johnsoniae CI04.</title>
        <authorList>
            <person name="Bravo J.I."/>
            <person name="Lozano G.L."/>
            <person name="Handelsman J."/>
        </authorList>
    </citation>
    <scope>NUCLEOTIDE SEQUENCE [LARGE SCALE GENOMIC DNA]</scope>
    <source>
        <strain evidence="1 2">CI04</strain>
    </source>
</reference>
<gene>
    <name evidence="1" type="ORF">BKM63_13815</name>
</gene>
<dbReference type="RefSeq" id="WP_071637155.1">
    <property type="nucleotide sequence ID" value="NZ_MLFK01000007.1"/>
</dbReference>
<sequence length="155" mass="18561">MDEITKEEQIENWLKIGFTQPENLLSEIFYYDKRDNQFFSILISDYFQFDEDYNIPKNANSSYSEDILAVLADRMKRIENDDKFIIPLERAREDEDNTAEYLNQKMETFLNLNAINITTATIWEVDQIGSITFKLVDNESQATIKKQKSWWEFWK</sequence>
<accession>A0A1J7C7B7</accession>
<keyword evidence="2" id="KW-1185">Reference proteome</keyword>
<organism evidence="1 2">
    <name type="scientific">Flavobacterium johnsoniae</name>
    <name type="common">Cytophaga johnsonae</name>
    <dbReference type="NCBI Taxonomy" id="986"/>
    <lineage>
        <taxon>Bacteria</taxon>
        <taxon>Pseudomonadati</taxon>
        <taxon>Bacteroidota</taxon>
        <taxon>Flavobacteriia</taxon>
        <taxon>Flavobacteriales</taxon>
        <taxon>Flavobacteriaceae</taxon>
        <taxon>Flavobacterium</taxon>
    </lineage>
</organism>
<evidence type="ECO:0000313" key="2">
    <source>
        <dbReference type="Proteomes" id="UP000182826"/>
    </source>
</evidence>
<evidence type="ECO:0000313" key="1">
    <source>
        <dbReference type="EMBL" id="OIV41601.1"/>
    </source>
</evidence>
<dbReference type="OrthoDB" id="795567at2"/>